<dbReference type="PANTHER" id="PTHR42920:SF5">
    <property type="entry name" value="EAMA DOMAIN-CONTAINING PROTEIN"/>
    <property type="match status" value="1"/>
</dbReference>
<dbReference type="GO" id="GO:0005886">
    <property type="term" value="C:plasma membrane"/>
    <property type="evidence" value="ECO:0007669"/>
    <property type="project" value="UniProtKB-SubCell"/>
</dbReference>
<accession>A0A7L5AN20</accession>
<keyword evidence="5 8" id="KW-1133">Transmembrane helix</keyword>
<feature type="domain" description="EamA" evidence="9">
    <location>
        <begin position="161"/>
        <end position="295"/>
    </location>
</feature>
<dbReference type="InterPro" id="IPR037185">
    <property type="entry name" value="EmrE-like"/>
</dbReference>
<comment type="similarity">
    <text evidence="2">Belongs to the EamA transporter family.</text>
</comment>
<feature type="compositionally biased region" description="Low complexity" evidence="7">
    <location>
        <begin position="325"/>
        <end position="346"/>
    </location>
</feature>
<dbReference type="AlphaFoldDB" id="A0A7L5AN20"/>
<evidence type="ECO:0000313" key="11">
    <source>
        <dbReference type="Proteomes" id="UP000464507"/>
    </source>
</evidence>
<evidence type="ECO:0000256" key="4">
    <source>
        <dbReference type="ARBA" id="ARBA00022692"/>
    </source>
</evidence>
<feature type="domain" description="EamA" evidence="9">
    <location>
        <begin position="22"/>
        <end position="151"/>
    </location>
</feature>
<feature type="transmembrane region" description="Helical" evidence="8">
    <location>
        <begin position="164"/>
        <end position="184"/>
    </location>
</feature>
<feature type="region of interest" description="Disordered" evidence="7">
    <location>
        <begin position="307"/>
        <end position="346"/>
    </location>
</feature>
<comment type="subcellular location">
    <subcellularLocation>
        <location evidence="1">Cell membrane</location>
        <topology evidence="1">Multi-pass membrane protein</topology>
    </subcellularLocation>
</comment>
<gene>
    <name evidence="10" type="ORF">BHD05_08595</name>
</gene>
<dbReference type="InterPro" id="IPR051258">
    <property type="entry name" value="Diverse_Substrate_Transporter"/>
</dbReference>
<evidence type="ECO:0000313" key="10">
    <source>
        <dbReference type="EMBL" id="QHO69689.1"/>
    </source>
</evidence>
<evidence type="ECO:0000256" key="8">
    <source>
        <dbReference type="SAM" id="Phobius"/>
    </source>
</evidence>
<keyword evidence="11" id="KW-1185">Reference proteome</keyword>
<protein>
    <recommendedName>
        <fullName evidence="9">EamA domain-containing protein</fullName>
    </recommendedName>
</protein>
<dbReference type="PANTHER" id="PTHR42920">
    <property type="entry name" value="OS03G0707200 PROTEIN-RELATED"/>
    <property type="match status" value="1"/>
</dbReference>
<keyword evidence="3" id="KW-1003">Cell membrane</keyword>
<dbReference type="KEGG" id="mant:BHD05_08595"/>
<feature type="transmembrane region" description="Helical" evidence="8">
    <location>
        <begin position="196"/>
        <end position="214"/>
    </location>
</feature>
<evidence type="ECO:0000256" key="3">
    <source>
        <dbReference type="ARBA" id="ARBA00022475"/>
    </source>
</evidence>
<feature type="transmembrane region" description="Helical" evidence="8">
    <location>
        <begin position="280"/>
        <end position="297"/>
    </location>
</feature>
<dbReference type="Proteomes" id="UP000464507">
    <property type="component" value="Chromosome"/>
</dbReference>
<dbReference type="EMBL" id="CP017146">
    <property type="protein sequence ID" value="QHO69689.1"/>
    <property type="molecule type" value="Genomic_DNA"/>
</dbReference>
<feature type="compositionally biased region" description="Gly residues" evidence="7">
    <location>
        <begin position="314"/>
        <end position="324"/>
    </location>
</feature>
<evidence type="ECO:0000256" key="7">
    <source>
        <dbReference type="SAM" id="MobiDB-lite"/>
    </source>
</evidence>
<evidence type="ECO:0000256" key="1">
    <source>
        <dbReference type="ARBA" id="ARBA00004651"/>
    </source>
</evidence>
<keyword evidence="4 8" id="KW-0812">Transmembrane</keyword>
<evidence type="ECO:0000259" key="9">
    <source>
        <dbReference type="Pfam" id="PF00892"/>
    </source>
</evidence>
<feature type="transmembrane region" description="Helical" evidence="8">
    <location>
        <begin position="76"/>
        <end position="96"/>
    </location>
</feature>
<keyword evidence="6 8" id="KW-0472">Membrane</keyword>
<feature type="transmembrane region" description="Helical" evidence="8">
    <location>
        <begin position="102"/>
        <end position="123"/>
    </location>
</feature>
<feature type="transmembrane region" description="Helical" evidence="8">
    <location>
        <begin position="48"/>
        <end position="69"/>
    </location>
</feature>
<feature type="transmembrane region" description="Helical" evidence="8">
    <location>
        <begin position="135"/>
        <end position="158"/>
    </location>
</feature>
<evidence type="ECO:0000256" key="2">
    <source>
        <dbReference type="ARBA" id="ARBA00007362"/>
    </source>
</evidence>
<reference evidence="10 11" key="1">
    <citation type="submission" date="2016-09" db="EMBL/GenBank/DDBJ databases">
        <title>Complete genome sequence of microbes from the polar regions.</title>
        <authorList>
            <person name="Liao L."/>
            <person name="Chen B."/>
        </authorList>
    </citation>
    <scope>NUCLEOTIDE SEQUENCE [LARGE SCALE GENOMIC DNA]</scope>
    <source>
        <strain evidence="10 11">ZS314</strain>
    </source>
</reference>
<organism evidence="10 11">
    <name type="scientific">Marisediminicola antarctica</name>
    <dbReference type="NCBI Taxonomy" id="674079"/>
    <lineage>
        <taxon>Bacteria</taxon>
        <taxon>Bacillati</taxon>
        <taxon>Actinomycetota</taxon>
        <taxon>Actinomycetes</taxon>
        <taxon>Micrococcales</taxon>
        <taxon>Microbacteriaceae</taxon>
        <taxon>Marisediminicola</taxon>
    </lineage>
</organism>
<dbReference type="SUPFAM" id="SSF103481">
    <property type="entry name" value="Multidrug resistance efflux transporter EmrE"/>
    <property type="match status" value="2"/>
</dbReference>
<dbReference type="InterPro" id="IPR000620">
    <property type="entry name" value="EamA_dom"/>
</dbReference>
<name>A0A7L5AN20_9MICO</name>
<evidence type="ECO:0000256" key="6">
    <source>
        <dbReference type="ARBA" id="ARBA00023136"/>
    </source>
</evidence>
<proteinExistence type="inferred from homology"/>
<feature type="transmembrane region" description="Helical" evidence="8">
    <location>
        <begin position="256"/>
        <end position="274"/>
    </location>
</feature>
<dbReference type="Pfam" id="PF00892">
    <property type="entry name" value="EamA"/>
    <property type="match status" value="2"/>
</dbReference>
<evidence type="ECO:0000256" key="5">
    <source>
        <dbReference type="ARBA" id="ARBA00022989"/>
    </source>
</evidence>
<feature type="transmembrane region" description="Helical" evidence="8">
    <location>
        <begin position="21"/>
        <end position="42"/>
    </location>
</feature>
<sequence length="346" mass="35072">MLQDSVVPPRLLLRLPRAQPTDLILIAVAFFWGSSFLVTKIVLERVSIGATLGLRFLIAATVLAVIVLLRRERVFTVANLASGAVIAVIVGTVMALETAGVSVTSATNAGLIISLAIIFTPLFDSLWNRSWLPGGYFLCSAAAVVGVGLLITQGGAYLPRAGDLVILAAALVRGFGTTVIARLTRSQSSSPLSLTFVQLAVMGFVFTAADLSGVRDAVATIGWTDWAALAYLAVACSVFAFLAQTWAIKKTSASRASLLLGSEPVWAVLVGVAIGGDALGMLGFVGAAVIIVATYVGQGIEARHRGRAEVPAGGASGGPAGGPAGSAAGNAAGGAPVPAGSPHITG</sequence>
<feature type="transmembrane region" description="Helical" evidence="8">
    <location>
        <begin position="226"/>
        <end position="244"/>
    </location>
</feature>